<dbReference type="RefSeq" id="WP_062819954.1">
    <property type="nucleotide sequence ID" value="NZ_CP014352.1"/>
</dbReference>
<keyword evidence="1" id="KW-0732">Signal</keyword>
<dbReference type="Gene3D" id="1.20.144.10">
    <property type="entry name" value="Phosphatidic acid phosphatase type 2/haloperoxidase"/>
    <property type="match status" value="1"/>
</dbReference>
<dbReference type="Pfam" id="PF01569">
    <property type="entry name" value="PAP2"/>
    <property type="match status" value="1"/>
</dbReference>
<evidence type="ECO:0000313" key="4">
    <source>
        <dbReference type="EMBL" id="AOZ47476.1"/>
    </source>
</evidence>
<feature type="signal peptide" evidence="1">
    <location>
        <begin position="1"/>
        <end position="33"/>
    </location>
</feature>
<name>A0AAC9FCA1_9ACTN</name>
<dbReference type="SUPFAM" id="SSF48317">
    <property type="entry name" value="Acid phosphatase/Vanadium-dependent haloperoxidase"/>
    <property type="match status" value="1"/>
</dbReference>
<organism evidence="3 5">
    <name type="scientific">Acidipropionibacterium acidipropionici</name>
    <dbReference type="NCBI Taxonomy" id="1748"/>
    <lineage>
        <taxon>Bacteria</taxon>
        <taxon>Bacillati</taxon>
        <taxon>Actinomycetota</taxon>
        <taxon>Actinomycetes</taxon>
        <taxon>Propionibacteriales</taxon>
        <taxon>Propionibacteriaceae</taxon>
        <taxon>Acidipropionibacterium</taxon>
    </lineage>
</organism>
<evidence type="ECO:0000313" key="5">
    <source>
        <dbReference type="Proteomes" id="UP000075221"/>
    </source>
</evidence>
<dbReference type="Proteomes" id="UP000075221">
    <property type="component" value="Chromosome"/>
</dbReference>
<dbReference type="Proteomes" id="UP000178666">
    <property type="component" value="Chromosome"/>
</dbReference>
<accession>A0AAC9FCA1</accession>
<keyword evidence="6" id="KW-1185">Reference proteome</keyword>
<reference evidence="4 6" key="1">
    <citation type="journal article" date="2016" name="Plant Dis.">
        <title>Improved production of propionic acid using genome shuffling.</title>
        <authorList>
            <person name="Luna-Flores C.H."/>
            <person name="Palfreyman R.W."/>
            <person name="Kromer J.O."/>
            <person name="Nielsen L.K."/>
            <person name="Marcellin E."/>
        </authorList>
    </citation>
    <scope>NUCLEOTIDE SEQUENCE [LARGE SCALE GENOMIC DNA]</scope>
    <source>
        <strain evidence="4 6">F3E8</strain>
    </source>
</reference>
<dbReference type="EMBL" id="CP014352">
    <property type="protein sequence ID" value="AMS06013.1"/>
    <property type="molecule type" value="Genomic_DNA"/>
</dbReference>
<dbReference type="InterPro" id="IPR036938">
    <property type="entry name" value="PAP2/HPO_sf"/>
</dbReference>
<evidence type="ECO:0000313" key="3">
    <source>
        <dbReference type="EMBL" id="AMS06013.1"/>
    </source>
</evidence>
<evidence type="ECO:0000256" key="1">
    <source>
        <dbReference type="SAM" id="SignalP"/>
    </source>
</evidence>
<feature type="domain" description="Phosphatidic acid phosphatase type 2/haloperoxidase" evidence="2">
    <location>
        <begin position="215"/>
        <end position="315"/>
    </location>
</feature>
<dbReference type="AlphaFoldDB" id="A0AAC9FCA1"/>
<reference evidence="3 5" key="2">
    <citation type="submission" date="2016-02" db="EMBL/GenBank/DDBJ databases">
        <title>Complete Genome Sequence of Propionibacterium acidipropionici ATCC 55737.</title>
        <authorList>
            <person name="Luna Flores C.H."/>
            <person name="Nielsen L.K."/>
            <person name="Marcellin E."/>
        </authorList>
    </citation>
    <scope>NUCLEOTIDE SEQUENCE [LARGE SCALE GENOMIC DNA]</scope>
    <source>
        <strain evidence="3 5">ATCC 55737</strain>
    </source>
</reference>
<gene>
    <name evidence="4" type="ORF">A8L58_13250</name>
    <name evidence="3" type="ORF">AXH35_11800</name>
</gene>
<proteinExistence type="predicted"/>
<dbReference type="EMBL" id="CP015970">
    <property type="protein sequence ID" value="AOZ47476.1"/>
    <property type="molecule type" value="Genomic_DNA"/>
</dbReference>
<protein>
    <submittedName>
        <fullName evidence="3">Acid phosphatase</fullName>
    </submittedName>
</protein>
<evidence type="ECO:0000259" key="2">
    <source>
        <dbReference type="Pfam" id="PF01569"/>
    </source>
</evidence>
<sequence length="494" mass="53089">MRIRSGHRRPLRIGIATVVAGASLLASGGVAQAAEYPSDSTQPDLVKALQGYYNAWQPSGKHDMHGTVVNPRVTNWNDRVTSWINQNSTKDQQFRALQNAMYLDDNRKGYDQSTSIADGLGQTIGRYYAEGRKNGKLPKVDALLNATDGTSGAYINTDKAKDAFYHPRPYLAADADVPAIPKEDEACAPSKVNASSYVPTRKGQPWANPDGSLKITRLAPVVDRTHQFSNADVVLWPAYGDEGLCTGGSFPSGHTTTVYQAGITLATLLPELAPEILTRSSEAANNRMTVGVHYALDIIGGRISGEAAVAARVSDAKYRKEVLEPARAELVKYLEQRCGTTLARCIAKDRPYRDNPYGGKTIPGGSAQIVYNRKSAVNVYTERLEYGFAPTQSTRLAPSVPAGSEDLLLTVYPGLNATQRRAVLAQTETRSGQLLDTTRLALDGKAPGSWQRLNLAAAMSATVKVDRHGAVKVLSTGGQAKVIKDHVPAGAGGR</sequence>
<dbReference type="InterPro" id="IPR000326">
    <property type="entry name" value="PAP2/HPO"/>
</dbReference>
<evidence type="ECO:0000313" key="6">
    <source>
        <dbReference type="Proteomes" id="UP000178666"/>
    </source>
</evidence>
<feature type="chain" id="PRO_5042200330" evidence="1">
    <location>
        <begin position="34"/>
        <end position="494"/>
    </location>
</feature>